<keyword evidence="3" id="KW-1185">Reference proteome</keyword>
<feature type="transmembrane region" description="Helical" evidence="1">
    <location>
        <begin position="23"/>
        <end position="41"/>
    </location>
</feature>
<keyword evidence="1" id="KW-0472">Membrane</keyword>
<keyword evidence="1" id="KW-0812">Transmembrane</keyword>
<proteinExistence type="predicted"/>
<dbReference type="RefSeq" id="WP_184739554.1">
    <property type="nucleotide sequence ID" value="NZ_BMRW01000017.1"/>
</dbReference>
<name>A0A7W7PHW2_STRNE</name>
<organism evidence="2 3">
    <name type="scientific">Streptomyces netropsis</name>
    <name type="common">Streptoverticillium netropsis</name>
    <dbReference type="NCBI Taxonomy" id="55404"/>
    <lineage>
        <taxon>Bacteria</taxon>
        <taxon>Bacillati</taxon>
        <taxon>Actinomycetota</taxon>
        <taxon>Actinomycetes</taxon>
        <taxon>Kitasatosporales</taxon>
        <taxon>Streptomycetaceae</taxon>
        <taxon>Streptomyces</taxon>
    </lineage>
</organism>
<dbReference type="EMBL" id="JACHJG010000019">
    <property type="protein sequence ID" value="MBB4890387.1"/>
    <property type="molecule type" value="Genomic_DNA"/>
</dbReference>
<keyword evidence="1" id="KW-1133">Transmembrane helix</keyword>
<dbReference type="Proteomes" id="UP000556436">
    <property type="component" value="Unassembled WGS sequence"/>
</dbReference>
<evidence type="ECO:0000313" key="2">
    <source>
        <dbReference type="EMBL" id="MBB4890387.1"/>
    </source>
</evidence>
<gene>
    <name evidence="2" type="ORF">FHS38_006472</name>
</gene>
<reference evidence="2 3" key="1">
    <citation type="submission" date="2020-08" db="EMBL/GenBank/DDBJ databases">
        <title>Genomic Encyclopedia of Type Strains, Phase III (KMG-III): the genomes of soil and plant-associated and newly described type strains.</title>
        <authorList>
            <person name="Whitman W."/>
        </authorList>
    </citation>
    <scope>NUCLEOTIDE SEQUENCE [LARGE SCALE GENOMIC DNA]</scope>
    <source>
        <strain evidence="2 3">CECT 3265</strain>
    </source>
</reference>
<evidence type="ECO:0000256" key="1">
    <source>
        <dbReference type="SAM" id="Phobius"/>
    </source>
</evidence>
<protein>
    <submittedName>
        <fullName evidence="2">Uncharacterized protein</fullName>
    </submittedName>
</protein>
<comment type="caution">
    <text evidence="2">The sequence shown here is derived from an EMBL/GenBank/DDBJ whole genome shotgun (WGS) entry which is preliminary data.</text>
</comment>
<accession>A0A7W7PHW2</accession>
<sequence>MEHTDQTPASPAPAAGRFGMPQALVLVAYLAAAVILSLAARMPVRDVAILLGAAGVVGVTVLLAANVKGGRSAGRGKGLLRRLLAAALTNGSGS</sequence>
<dbReference type="AlphaFoldDB" id="A0A7W7PHW2"/>
<evidence type="ECO:0000313" key="3">
    <source>
        <dbReference type="Proteomes" id="UP000556436"/>
    </source>
</evidence>
<feature type="transmembrane region" description="Helical" evidence="1">
    <location>
        <begin position="47"/>
        <end position="67"/>
    </location>
</feature>